<dbReference type="AlphaFoldDB" id="D1A5N8"/>
<evidence type="ECO:0000313" key="2">
    <source>
        <dbReference type="EMBL" id="ACY96398.1"/>
    </source>
</evidence>
<gene>
    <name evidence="2" type="ordered locus">Tcur_0808</name>
</gene>
<dbReference type="EMBL" id="CP001738">
    <property type="protein sequence ID" value="ACY96398.1"/>
    <property type="molecule type" value="Genomic_DNA"/>
</dbReference>
<dbReference type="HOGENOM" id="CLU_1730542_0_0_11"/>
<feature type="transmembrane region" description="Helical" evidence="1">
    <location>
        <begin position="90"/>
        <end position="112"/>
    </location>
</feature>
<feature type="transmembrane region" description="Helical" evidence="1">
    <location>
        <begin position="124"/>
        <end position="149"/>
    </location>
</feature>
<keyword evidence="1" id="KW-0812">Transmembrane</keyword>
<reference evidence="2 3" key="1">
    <citation type="journal article" date="2011" name="Stand. Genomic Sci.">
        <title>Complete genome sequence of Thermomonospora curvata type strain (B9).</title>
        <authorList>
            <person name="Chertkov O."/>
            <person name="Sikorski J."/>
            <person name="Nolan M."/>
            <person name="Lapidus A."/>
            <person name="Lucas S."/>
            <person name="Del Rio T.G."/>
            <person name="Tice H."/>
            <person name="Cheng J.F."/>
            <person name="Goodwin L."/>
            <person name="Pitluck S."/>
            <person name="Liolios K."/>
            <person name="Ivanova N."/>
            <person name="Mavromatis K."/>
            <person name="Mikhailova N."/>
            <person name="Ovchinnikova G."/>
            <person name="Pati A."/>
            <person name="Chen A."/>
            <person name="Palaniappan K."/>
            <person name="Djao O.D."/>
            <person name="Land M."/>
            <person name="Hauser L."/>
            <person name="Chang Y.J."/>
            <person name="Jeffries C.D."/>
            <person name="Brettin T."/>
            <person name="Han C."/>
            <person name="Detter J.C."/>
            <person name="Rohde M."/>
            <person name="Goker M."/>
            <person name="Woyke T."/>
            <person name="Bristow J."/>
            <person name="Eisen J.A."/>
            <person name="Markowitz V."/>
            <person name="Hugenholtz P."/>
            <person name="Klenk H.P."/>
            <person name="Kyrpides N.C."/>
        </authorList>
    </citation>
    <scope>NUCLEOTIDE SEQUENCE [LARGE SCALE GENOMIC DNA]</scope>
    <source>
        <strain evidence="3">ATCC 19995 / DSM 43183 / JCM 3096 / KCTC 9072 / NBRC 15933 / NCIMB 10081 / Henssen B9</strain>
    </source>
</reference>
<dbReference type="eggNOG" id="ENOG50309IN">
    <property type="taxonomic scope" value="Bacteria"/>
</dbReference>
<proteinExistence type="predicted"/>
<dbReference type="KEGG" id="tcu:Tcur_0808"/>
<keyword evidence="1" id="KW-1133">Transmembrane helix</keyword>
<organism evidence="2 3">
    <name type="scientific">Thermomonospora curvata (strain ATCC 19995 / DSM 43183 / JCM 3096 / KCTC 9072 / NBRC 15933 / NCIMB 10081 / Henssen B9)</name>
    <dbReference type="NCBI Taxonomy" id="471852"/>
    <lineage>
        <taxon>Bacteria</taxon>
        <taxon>Bacillati</taxon>
        <taxon>Actinomycetota</taxon>
        <taxon>Actinomycetes</taxon>
        <taxon>Streptosporangiales</taxon>
        <taxon>Thermomonosporaceae</taxon>
        <taxon>Thermomonospora</taxon>
    </lineage>
</organism>
<keyword evidence="1" id="KW-0472">Membrane</keyword>
<sequence>MWPPPPDRAAPPDLQQKDLQNLSRSVCRRYVPHVRAMPGDIDGWWVSPAVPMIADCALAALWAFTAVGGWGEKAFCEISGRLDPSCTDGFATAVLASLLVAVPAALAVLLAWALPAVRRRPGRLVGTLTFAAALWALAEGVVFVGGTLAQP</sequence>
<keyword evidence="3" id="KW-1185">Reference proteome</keyword>
<name>D1A5N8_THECD</name>
<accession>D1A5N8</accession>
<protein>
    <submittedName>
        <fullName evidence="2">Uncharacterized protein</fullName>
    </submittedName>
</protein>
<feature type="transmembrane region" description="Helical" evidence="1">
    <location>
        <begin position="45"/>
        <end position="70"/>
    </location>
</feature>
<evidence type="ECO:0000256" key="1">
    <source>
        <dbReference type="SAM" id="Phobius"/>
    </source>
</evidence>
<evidence type="ECO:0000313" key="3">
    <source>
        <dbReference type="Proteomes" id="UP000001918"/>
    </source>
</evidence>
<dbReference type="Proteomes" id="UP000001918">
    <property type="component" value="Chromosome"/>
</dbReference>